<dbReference type="Proteomes" id="UP001149607">
    <property type="component" value="Chromosome"/>
</dbReference>
<evidence type="ECO:0000313" key="5">
    <source>
        <dbReference type="EMBL" id="MDD9328531.1"/>
    </source>
</evidence>
<evidence type="ECO:0000256" key="2">
    <source>
        <dbReference type="ARBA" id="ARBA00023125"/>
    </source>
</evidence>
<proteinExistence type="predicted"/>
<organism evidence="5">
    <name type="scientific">Neisseria leonii</name>
    <dbReference type="NCBI Taxonomy" id="2995413"/>
    <lineage>
        <taxon>Bacteria</taxon>
        <taxon>Pseudomonadati</taxon>
        <taxon>Pseudomonadota</taxon>
        <taxon>Betaproteobacteria</taxon>
        <taxon>Neisseriales</taxon>
        <taxon>Neisseriaceae</taxon>
        <taxon>Neisseria</taxon>
    </lineage>
</organism>
<evidence type="ECO:0000313" key="7">
    <source>
        <dbReference type="Proteomes" id="UP001149607"/>
    </source>
</evidence>
<gene>
    <name evidence="5" type="ORF">ORY91_001961</name>
    <name evidence="6" type="ORF">V9W64_04640</name>
</gene>
<dbReference type="RefSeq" id="WP_274585603.1">
    <property type="nucleotide sequence ID" value="NZ_CP145811.1"/>
</dbReference>
<dbReference type="PANTHER" id="PTHR36511">
    <property type="entry name" value="MERR FAMILY BACTERIAL REGULATORY PROTEIN"/>
    <property type="match status" value="1"/>
</dbReference>
<dbReference type="GO" id="GO:0003677">
    <property type="term" value="F:DNA binding"/>
    <property type="evidence" value="ECO:0007669"/>
    <property type="project" value="UniProtKB-KW"/>
</dbReference>
<dbReference type="InterPro" id="IPR010982">
    <property type="entry name" value="Lambda_DNA-bd_dom_sf"/>
</dbReference>
<keyword evidence="2" id="KW-0238">DNA-binding</keyword>
<dbReference type="Gene3D" id="1.10.260.40">
    <property type="entry name" value="lambda repressor-like DNA-binding domains"/>
    <property type="match status" value="1"/>
</dbReference>
<dbReference type="InterPro" id="IPR052359">
    <property type="entry name" value="HTH-type_reg/antitoxin"/>
</dbReference>
<keyword evidence="3" id="KW-0804">Transcription</keyword>
<evidence type="ECO:0000259" key="4">
    <source>
        <dbReference type="PROSITE" id="PS50943"/>
    </source>
</evidence>
<accession>A0A9X4E600</accession>
<reference evidence="6" key="2">
    <citation type="submission" date="2024-02" db="EMBL/GenBank/DDBJ databases">
        <title>Neisseria leonii sp. nov.</title>
        <authorList>
            <person name="Boutroux M."/>
            <person name="Favre-Rochex S."/>
            <person name="Gorgette O."/>
            <person name="Touak G."/>
            <person name="Muhle E."/>
            <person name="Chesneau O."/>
            <person name="Clermont D."/>
            <person name="Rahi P."/>
        </authorList>
    </citation>
    <scope>NUCLEOTIDE SEQUENCE</scope>
    <source>
        <strain evidence="6">51.81</strain>
    </source>
</reference>
<dbReference type="PANTHER" id="PTHR36511:SF3">
    <property type="entry name" value="ANTITOXIN HIGA-2"/>
    <property type="match status" value="1"/>
</dbReference>
<evidence type="ECO:0000313" key="6">
    <source>
        <dbReference type="EMBL" id="WWY04011.1"/>
    </source>
</evidence>
<keyword evidence="7" id="KW-1185">Reference proteome</keyword>
<feature type="domain" description="HTH cro/C1-type" evidence="4">
    <location>
        <begin position="43"/>
        <end position="86"/>
    </location>
</feature>
<dbReference type="InterPro" id="IPR001387">
    <property type="entry name" value="Cro/C1-type_HTH"/>
</dbReference>
<dbReference type="PROSITE" id="PS50943">
    <property type="entry name" value="HTH_CROC1"/>
    <property type="match status" value="1"/>
</dbReference>
<dbReference type="SUPFAM" id="SSF47413">
    <property type="entry name" value="lambda repressor-like DNA-binding domains"/>
    <property type="match status" value="1"/>
</dbReference>
<reference evidence="5" key="1">
    <citation type="submission" date="2022-10" db="EMBL/GenBank/DDBJ databases">
        <authorList>
            <person name="Boutroux M."/>
        </authorList>
    </citation>
    <scope>NUCLEOTIDE SEQUENCE</scope>
    <source>
        <strain evidence="5">51.81</strain>
    </source>
</reference>
<name>A0A9X4E600_9NEIS</name>
<evidence type="ECO:0000256" key="1">
    <source>
        <dbReference type="ARBA" id="ARBA00023015"/>
    </source>
</evidence>
<dbReference type="EMBL" id="JAPQFL010000007">
    <property type="protein sequence ID" value="MDD9328531.1"/>
    <property type="molecule type" value="Genomic_DNA"/>
</dbReference>
<evidence type="ECO:0000256" key="3">
    <source>
        <dbReference type="ARBA" id="ARBA00023163"/>
    </source>
</evidence>
<dbReference type="Pfam" id="PF01381">
    <property type="entry name" value="HTH_3"/>
    <property type="match status" value="1"/>
</dbReference>
<keyword evidence="1" id="KW-0805">Transcription regulation</keyword>
<dbReference type="AlphaFoldDB" id="A0A9X4E600"/>
<dbReference type="EMBL" id="CP146598">
    <property type="protein sequence ID" value="WWY04011.1"/>
    <property type="molecule type" value="Genomic_DNA"/>
</dbReference>
<dbReference type="SMART" id="SM00530">
    <property type="entry name" value="HTH_XRE"/>
    <property type="match status" value="1"/>
</dbReference>
<sequence>MTRLFDELMEGMNAAEQYLQGKITLRTVEAETVAPVTITPEEIRTIRESLNFSQAVFARKLRTSVRTYQGWEQGKTRPNPQAALLLRMVQQSPQTFAAIAAV</sequence>
<protein>
    <submittedName>
        <fullName evidence="5">Helix-turn-helix domain-containing protein</fullName>
    </submittedName>
</protein>
<dbReference type="CDD" id="cd00093">
    <property type="entry name" value="HTH_XRE"/>
    <property type="match status" value="1"/>
</dbReference>